<feature type="compositionally biased region" description="Polar residues" evidence="1">
    <location>
        <begin position="69"/>
        <end position="90"/>
    </location>
</feature>
<feature type="compositionally biased region" description="Basic and acidic residues" evidence="1">
    <location>
        <begin position="1"/>
        <end position="10"/>
    </location>
</feature>
<feature type="compositionally biased region" description="Acidic residues" evidence="1">
    <location>
        <begin position="95"/>
        <end position="120"/>
    </location>
</feature>
<dbReference type="Proteomes" id="UP000823775">
    <property type="component" value="Unassembled WGS sequence"/>
</dbReference>
<evidence type="ECO:0000313" key="3">
    <source>
        <dbReference type="Proteomes" id="UP000823775"/>
    </source>
</evidence>
<accession>A0ABS8W275</accession>
<feature type="compositionally biased region" description="Basic and acidic residues" evidence="1">
    <location>
        <begin position="140"/>
        <end position="160"/>
    </location>
</feature>
<evidence type="ECO:0000313" key="2">
    <source>
        <dbReference type="EMBL" id="MCE2054919.1"/>
    </source>
</evidence>
<dbReference type="EMBL" id="JACEIK010006018">
    <property type="protein sequence ID" value="MCE2054919.1"/>
    <property type="molecule type" value="Genomic_DNA"/>
</dbReference>
<name>A0ABS8W275_DATST</name>
<keyword evidence="3" id="KW-1185">Reference proteome</keyword>
<feature type="region of interest" description="Disordered" evidence="1">
    <location>
        <begin position="68"/>
        <end position="160"/>
    </location>
</feature>
<organism evidence="2 3">
    <name type="scientific">Datura stramonium</name>
    <name type="common">Jimsonweed</name>
    <name type="synonym">Common thornapple</name>
    <dbReference type="NCBI Taxonomy" id="4076"/>
    <lineage>
        <taxon>Eukaryota</taxon>
        <taxon>Viridiplantae</taxon>
        <taxon>Streptophyta</taxon>
        <taxon>Embryophyta</taxon>
        <taxon>Tracheophyta</taxon>
        <taxon>Spermatophyta</taxon>
        <taxon>Magnoliopsida</taxon>
        <taxon>eudicotyledons</taxon>
        <taxon>Gunneridae</taxon>
        <taxon>Pentapetalae</taxon>
        <taxon>asterids</taxon>
        <taxon>lamiids</taxon>
        <taxon>Solanales</taxon>
        <taxon>Solanaceae</taxon>
        <taxon>Solanoideae</taxon>
        <taxon>Datureae</taxon>
        <taxon>Datura</taxon>
    </lineage>
</organism>
<comment type="caution">
    <text evidence="2">The sequence shown here is derived from an EMBL/GenBank/DDBJ whole genome shotgun (WGS) entry which is preliminary data.</text>
</comment>
<reference evidence="2 3" key="1">
    <citation type="journal article" date="2021" name="BMC Genomics">
        <title>Datura genome reveals duplications of psychoactive alkaloid biosynthetic genes and high mutation rate following tissue culture.</title>
        <authorList>
            <person name="Rajewski A."/>
            <person name="Carter-House D."/>
            <person name="Stajich J."/>
            <person name="Litt A."/>
        </authorList>
    </citation>
    <scope>NUCLEOTIDE SEQUENCE [LARGE SCALE GENOMIC DNA]</scope>
    <source>
        <strain evidence="2">AR-01</strain>
    </source>
</reference>
<sequence length="160" mass="18506">MKEVIDREDQCVTNEELQDNRKNSSNDTINTGGNSVKENETTVGTISINDPNECRKSCNMEMKIWTIGIPNNNRKIYETPNSTNQGNNLEKNNEGEDSDEWNDVESTEDEDNREEDSFEDGQDRIVHNEQSEEEMEYSQEEIKERLGGSLETHENNLHFK</sequence>
<feature type="compositionally biased region" description="Basic and acidic residues" evidence="1">
    <location>
        <begin position="121"/>
        <end position="130"/>
    </location>
</feature>
<protein>
    <submittedName>
        <fullName evidence="2">Uncharacterized protein</fullName>
    </submittedName>
</protein>
<gene>
    <name evidence="2" type="ORF">HAX54_041638</name>
</gene>
<feature type="compositionally biased region" description="Polar residues" evidence="1">
    <location>
        <begin position="25"/>
        <end position="50"/>
    </location>
</feature>
<feature type="region of interest" description="Disordered" evidence="1">
    <location>
        <begin position="1"/>
        <end position="51"/>
    </location>
</feature>
<evidence type="ECO:0000256" key="1">
    <source>
        <dbReference type="SAM" id="MobiDB-lite"/>
    </source>
</evidence>
<proteinExistence type="predicted"/>